<accession>A0A381X3V3</accession>
<protein>
    <recommendedName>
        <fullName evidence="2">Sulfatase N-terminal domain-containing protein</fullName>
    </recommendedName>
</protein>
<gene>
    <name evidence="1" type="ORF">METZ01_LOCUS112320</name>
</gene>
<feature type="non-terminal residue" evidence="1">
    <location>
        <position position="121"/>
    </location>
</feature>
<dbReference type="AlphaFoldDB" id="A0A381X3V3"/>
<name>A0A381X3V3_9ZZZZ</name>
<evidence type="ECO:0000313" key="1">
    <source>
        <dbReference type="EMBL" id="SVA59466.1"/>
    </source>
</evidence>
<proteinExistence type="predicted"/>
<reference evidence="1" key="1">
    <citation type="submission" date="2018-05" db="EMBL/GenBank/DDBJ databases">
        <authorList>
            <person name="Lanie J.A."/>
            <person name="Ng W.-L."/>
            <person name="Kazmierczak K.M."/>
            <person name="Andrzejewski T.M."/>
            <person name="Davidsen T.M."/>
            <person name="Wayne K.J."/>
            <person name="Tettelin H."/>
            <person name="Glass J.I."/>
            <person name="Rusch D."/>
            <person name="Podicherti R."/>
            <person name="Tsui H.-C.T."/>
            <person name="Winkler M.E."/>
        </authorList>
    </citation>
    <scope>NUCLEOTIDE SEQUENCE</scope>
</reference>
<evidence type="ECO:0008006" key="2">
    <source>
        <dbReference type="Google" id="ProtNLM"/>
    </source>
</evidence>
<dbReference type="EMBL" id="UINC01013828">
    <property type="protein sequence ID" value="SVA59466.1"/>
    <property type="molecule type" value="Genomic_DNA"/>
</dbReference>
<sequence>MLEEQNVTSTLFVNIKFFESFLSEPIAVITGFSEYFGKEDMPLLLHYYPEEKDRNLGCDYETLMFSLEKINNIDNQFLSFISLNTNHTPLKIQNSFDFFAPEILKPKEIETVSSQLDLMPT</sequence>
<organism evidence="1">
    <name type="scientific">marine metagenome</name>
    <dbReference type="NCBI Taxonomy" id="408172"/>
    <lineage>
        <taxon>unclassified sequences</taxon>
        <taxon>metagenomes</taxon>
        <taxon>ecological metagenomes</taxon>
    </lineage>
</organism>